<dbReference type="Pfam" id="PF05997">
    <property type="entry name" value="Nop52"/>
    <property type="match status" value="1"/>
</dbReference>
<comment type="subcellular location">
    <subcellularLocation>
        <location evidence="1">Nucleus</location>
    </subcellularLocation>
</comment>
<reference evidence="4" key="1">
    <citation type="submission" date="2016-10" db="EMBL/GenBank/DDBJ databases">
        <authorList>
            <person name="Benchimol M."/>
            <person name="Almeida L.G."/>
            <person name="Vasconcelos A.T."/>
            <person name="Perreira-Neves A."/>
            <person name="Rosa I.A."/>
            <person name="Tasca T."/>
            <person name="Bogo M.R."/>
            <person name="de Souza W."/>
        </authorList>
    </citation>
    <scope>NUCLEOTIDE SEQUENCE [LARGE SCALE GENOMIC DNA]</scope>
    <source>
        <strain evidence="4">K</strain>
    </source>
</reference>
<dbReference type="AlphaFoldDB" id="A0A1J4JEE3"/>
<dbReference type="InterPro" id="IPR010301">
    <property type="entry name" value="RRP1"/>
</dbReference>
<dbReference type="GO" id="GO:0005634">
    <property type="term" value="C:nucleus"/>
    <property type="evidence" value="ECO:0007669"/>
    <property type="project" value="UniProtKB-SubCell"/>
</dbReference>
<dbReference type="GO" id="GO:0006364">
    <property type="term" value="P:rRNA processing"/>
    <property type="evidence" value="ECO:0007669"/>
    <property type="project" value="InterPro"/>
</dbReference>
<proteinExistence type="inferred from homology"/>
<name>A0A1J4JEE3_9EUKA</name>
<gene>
    <name evidence="4" type="ORF">TRFO_36253</name>
</gene>
<organism evidence="4 5">
    <name type="scientific">Tritrichomonas foetus</name>
    <dbReference type="NCBI Taxonomy" id="1144522"/>
    <lineage>
        <taxon>Eukaryota</taxon>
        <taxon>Metamonada</taxon>
        <taxon>Parabasalia</taxon>
        <taxon>Tritrichomonadida</taxon>
        <taxon>Tritrichomonadidae</taxon>
        <taxon>Tritrichomonas</taxon>
    </lineage>
</organism>
<dbReference type="VEuPathDB" id="TrichDB:TRFO_36253"/>
<evidence type="ECO:0000256" key="1">
    <source>
        <dbReference type="ARBA" id="ARBA00004123"/>
    </source>
</evidence>
<evidence type="ECO:0000256" key="3">
    <source>
        <dbReference type="ARBA" id="ARBA00023242"/>
    </source>
</evidence>
<dbReference type="EMBL" id="MLAK01001110">
    <property type="protein sequence ID" value="OHS97530.1"/>
    <property type="molecule type" value="Genomic_DNA"/>
</dbReference>
<dbReference type="Proteomes" id="UP000179807">
    <property type="component" value="Unassembled WGS sequence"/>
</dbReference>
<dbReference type="GeneID" id="94845418"/>
<evidence type="ECO:0000313" key="5">
    <source>
        <dbReference type="Proteomes" id="UP000179807"/>
    </source>
</evidence>
<protein>
    <submittedName>
        <fullName evidence="4">Nucleolar protein,Nop52 containing protein</fullName>
    </submittedName>
</protein>
<dbReference type="GO" id="GO:0030688">
    <property type="term" value="C:preribosome, small subunit precursor"/>
    <property type="evidence" value="ECO:0007669"/>
    <property type="project" value="InterPro"/>
</dbReference>
<dbReference type="RefSeq" id="XP_068350667.1">
    <property type="nucleotide sequence ID" value="XM_068510714.1"/>
</dbReference>
<accession>A0A1J4JEE3</accession>
<dbReference type="OrthoDB" id="2019504at2759"/>
<keyword evidence="3" id="KW-0539">Nucleus</keyword>
<comment type="similarity">
    <text evidence="2">Belongs to the RRP1 family.</text>
</comment>
<keyword evidence="5" id="KW-1185">Reference proteome</keyword>
<sequence length="281" mass="31966">MSAEICGVPFPFGARIASDELDERLKAVDESIAWLKDQKKFDIDDGQKLWYVYLNGLWKTDLWQNQHALARKLSNILLEIPDFQCEIYISSFFTGVGKEWSHLDKWRIEKFLVLVRAFVETIFEWAKKNNKIETYIPQLCTDVLSLQNCIGLQLQFIDVIADPLSALMKKDTKIGGEYLKPFSSIFAKSHSQAALVIRINDKLIEPLMKSDGESLFGNDIDAILKFMRGFISLLNSSLKQQESSPRVAQIRYDTAAQVRQLIADILTAKEQAGAPPEKTTD</sequence>
<comment type="caution">
    <text evidence="4">The sequence shown here is derived from an EMBL/GenBank/DDBJ whole genome shotgun (WGS) entry which is preliminary data.</text>
</comment>
<evidence type="ECO:0000313" key="4">
    <source>
        <dbReference type="EMBL" id="OHS97530.1"/>
    </source>
</evidence>
<evidence type="ECO:0000256" key="2">
    <source>
        <dbReference type="ARBA" id="ARBA00006374"/>
    </source>
</evidence>